<reference evidence="3" key="2">
    <citation type="submission" date="2021-05" db="UniProtKB">
        <authorList>
            <consortium name="EnsemblPlants"/>
        </authorList>
    </citation>
    <scope>IDENTIFICATION</scope>
    <source>
        <strain evidence="3">subsp. malaccensis</strain>
    </source>
</reference>
<feature type="compositionally biased region" description="Low complexity" evidence="1">
    <location>
        <begin position="66"/>
        <end position="84"/>
    </location>
</feature>
<protein>
    <submittedName>
        <fullName evidence="2">(wild Malaysian banana) hypothetical protein</fullName>
    </submittedName>
</protein>
<proteinExistence type="predicted"/>
<feature type="compositionally biased region" description="Low complexity" evidence="1">
    <location>
        <begin position="13"/>
        <end position="33"/>
    </location>
</feature>
<dbReference type="EMBL" id="HG996471">
    <property type="protein sequence ID" value="CAG1845411.1"/>
    <property type="molecule type" value="Genomic_DNA"/>
</dbReference>
<dbReference type="AlphaFoldDB" id="A0A804JD51"/>
<name>A0A804JD51_MUSAM</name>
<dbReference type="EnsemblPlants" id="Ma06_t05900.1">
    <property type="protein sequence ID" value="Ma06_p05900.1"/>
    <property type="gene ID" value="Ma06_g05900"/>
</dbReference>
<keyword evidence="4" id="KW-1185">Reference proteome</keyword>
<feature type="compositionally biased region" description="Basic residues" evidence="1">
    <location>
        <begin position="1"/>
        <end position="12"/>
    </location>
</feature>
<feature type="region of interest" description="Disordered" evidence="1">
    <location>
        <begin position="1"/>
        <end position="109"/>
    </location>
</feature>
<evidence type="ECO:0000313" key="4">
    <source>
        <dbReference type="Proteomes" id="UP000012960"/>
    </source>
</evidence>
<dbReference type="Proteomes" id="UP000012960">
    <property type="component" value="Unplaced"/>
</dbReference>
<evidence type="ECO:0000313" key="3">
    <source>
        <dbReference type="EnsemblPlants" id="Ma06_p05900.1"/>
    </source>
</evidence>
<gene>
    <name evidence="2" type="ORF">GSMUA_152060.1</name>
</gene>
<feature type="compositionally biased region" description="Basic residues" evidence="1">
    <location>
        <begin position="85"/>
        <end position="107"/>
    </location>
</feature>
<dbReference type="Gramene" id="Ma06_t05900.1">
    <property type="protein sequence ID" value="Ma06_p05900.1"/>
    <property type="gene ID" value="Ma06_g05900"/>
</dbReference>
<evidence type="ECO:0000256" key="1">
    <source>
        <dbReference type="SAM" id="MobiDB-lite"/>
    </source>
</evidence>
<sequence length="153" mass="17138">MSWPWRRLRRGRGTSTAPAATTAPRASPSSAGREVPPLKPAGSGLPDTSSRRSPRWRNSARPSPYWTSTRSRGSRGSSSGSSWRGTRRPLPHRGRRRGQGRRVRRAGRGWAMQRGYAGRRGTRWSLQRGRGEGAEGRLRWDRAVINGFSEFTE</sequence>
<accession>A0A804JD51</accession>
<dbReference type="InParanoid" id="A0A804JD51"/>
<organism evidence="3 4">
    <name type="scientific">Musa acuminata subsp. malaccensis</name>
    <name type="common">Wild banana</name>
    <name type="synonym">Musa malaccensis</name>
    <dbReference type="NCBI Taxonomy" id="214687"/>
    <lineage>
        <taxon>Eukaryota</taxon>
        <taxon>Viridiplantae</taxon>
        <taxon>Streptophyta</taxon>
        <taxon>Embryophyta</taxon>
        <taxon>Tracheophyta</taxon>
        <taxon>Spermatophyta</taxon>
        <taxon>Magnoliopsida</taxon>
        <taxon>Liliopsida</taxon>
        <taxon>Zingiberales</taxon>
        <taxon>Musaceae</taxon>
        <taxon>Musa</taxon>
    </lineage>
</organism>
<evidence type="ECO:0000313" key="2">
    <source>
        <dbReference type="EMBL" id="CAG1845411.1"/>
    </source>
</evidence>
<reference evidence="2" key="1">
    <citation type="submission" date="2021-03" db="EMBL/GenBank/DDBJ databases">
        <authorList>
            <consortium name="Genoscope - CEA"/>
            <person name="William W."/>
        </authorList>
    </citation>
    <scope>NUCLEOTIDE SEQUENCE</scope>
    <source>
        <strain evidence="2">Doubled-haploid Pahang</strain>
    </source>
</reference>